<dbReference type="EMBL" id="JAESIY010000012">
    <property type="protein sequence ID" value="MBL3658338.1"/>
    <property type="molecule type" value="Genomic_DNA"/>
</dbReference>
<dbReference type="InterPro" id="IPR011006">
    <property type="entry name" value="CheY-like_superfamily"/>
</dbReference>
<evidence type="ECO:0000313" key="3">
    <source>
        <dbReference type="EMBL" id="MBL3658338.1"/>
    </source>
</evidence>
<sequence length="130" mass="15108">MMDYNNILIIDDDDTSNYVASQAIKAHLKDIKITSVANGMEAIDYLKKNTNKMPKYVLLDINMPLMNGFEFLSWYDSSIFKGTTKIMMFTTSIRKKERDRAGKFSDVIAYIEKPLSRHIISEYMNFENLD</sequence>
<feature type="domain" description="Response regulatory" evidence="2">
    <location>
        <begin position="6"/>
        <end position="128"/>
    </location>
</feature>
<dbReference type="Proteomes" id="UP000659388">
    <property type="component" value="Unassembled WGS sequence"/>
</dbReference>
<dbReference type="InterPro" id="IPR052893">
    <property type="entry name" value="TCS_response_regulator"/>
</dbReference>
<protein>
    <submittedName>
        <fullName evidence="3">Response regulator</fullName>
    </submittedName>
</protein>
<keyword evidence="1" id="KW-0597">Phosphoprotein</keyword>
<keyword evidence="4" id="KW-1185">Reference proteome</keyword>
<evidence type="ECO:0000313" key="4">
    <source>
        <dbReference type="Proteomes" id="UP000659388"/>
    </source>
</evidence>
<dbReference type="PROSITE" id="PS50110">
    <property type="entry name" value="RESPONSE_REGULATORY"/>
    <property type="match status" value="1"/>
</dbReference>
<dbReference type="InterPro" id="IPR001789">
    <property type="entry name" value="Sig_transdc_resp-reg_receiver"/>
</dbReference>
<dbReference type="PANTHER" id="PTHR44520:SF2">
    <property type="entry name" value="RESPONSE REGULATOR RCP1"/>
    <property type="match status" value="1"/>
</dbReference>
<name>A0A937FDC2_9BACT</name>
<dbReference type="Pfam" id="PF00072">
    <property type="entry name" value="Response_reg"/>
    <property type="match status" value="1"/>
</dbReference>
<proteinExistence type="predicted"/>
<dbReference type="Gene3D" id="3.40.50.2300">
    <property type="match status" value="1"/>
</dbReference>
<dbReference type="PANTHER" id="PTHR44520">
    <property type="entry name" value="RESPONSE REGULATOR RCP1-RELATED"/>
    <property type="match status" value="1"/>
</dbReference>
<reference evidence="3" key="1">
    <citation type="submission" date="2021-01" db="EMBL/GenBank/DDBJ databases">
        <title>Fulvivirga kasyanovii gen. nov., sp nov., a novel member of the phylum Bacteroidetes isolated from seawater in a mussel farm.</title>
        <authorList>
            <person name="Zhao L.-H."/>
            <person name="Wang Z.-J."/>
        </authorList>
    </citation>
    <scope>NUCLEOTIDE SEQUENCE</scope>
    <source>
        <strain evidence="3">2943</strain>
    </source>
</reference>
<dbReference type="GO" id="GO:0000160">
    <property type="term" value="P:phosphorelay signal transduction system"/>
    <property type="evidence" value="ECO:0007669"/>
    <property type="project" value="InterPro"/>
</dbReference>
<organism evidence="3 4">
    <name type="scientific">Fulvivirga sediminis</name>
    <dbReference type="NCBI Taxonomy" id="2803949"/>
    <lineage>
        <taxon>Bacteria</taxon>
        <taxon>Pseudomonadati</taxon>
        <taxon>Bacteroidota</taxon>
        <taxon>Cytophagia</taxon>
        <taxon>Cytophagales</taxon>
        <taxon>Fulvivirgaceae</taxon>
        <taxon>Fulvivirga</taxon>
    </lineage>
</organism>
<evidence type="ECO:0000259" key="2">
    <source>
        <dbReference type="PROSITE" id="PS50110"/>
    </source>
</evidence>
<evidence type="ECO:0000256" key="1">
    <source>
        <dbReference type="PROSITE-ProRule" id="PRU00169"/>
    </source>
</evidence>
<dbReference type="SUPFAM" id="SSF52172">
    <property type="entry name" value="CheY-like"/>
    <property type="match status" value="1"/>
</dbReference>
<dbReference type="AlphaFoldDB" id="A0A937FDC2"/>
<dbReference type="SMART" id="SM00448">
    <property type="entry name" value="REC"/>
    <property type="match status" value="1"/>
</dbReference>
<gene>
    <name evidence="3" type="ORF">JL102_19455</name>
</gene>
<accession>A0A937FDC2</accession>
<dbReference type="RefSeq" id="WP_202246131.1">
    <property type="nucleotide sequence ID" value="NZ_JAESIY010000012.1"/>
</dbReference>
<feature type="modified residue" description="4-aspartylphosphate" evidence="1">
    <location>
        <position position="60"/>
    </location>
</feature>
<comment type="caution">
    <text evidence="3">The sequence shown here is derived from an EMBL/GenBank/DDBJ whole genome shotgun (WGS) entry which is preliminary data.</text>
</comment>